<dbReference type="Proteomes" id="UP001500236">
    <property type="component" value="Unassembled WGS sequence"/>
</dbReference>
<name>A0ABP6M9I0_9MICC</name>
<evidence type="ECO:0000313" key="3">
    <source>
        <dbReference type="Proteomes" id="UP001500236"/>
    </source>
</evidence>
<accession>A0ABP6M9I0</accession>
<reference evidence="3" key="1">
    <citation type="journal article" date="2019" name="Int. J. Syst. Evol. Microbiol.">
        <title>The Global Catalogue of Microorganisms (GCM) 10K type strain sequencing project: providing services to taxonomists for standard genome sequencing and annotation.</title>
        <authorList>
            <consortium name="The Broad Institute Genomics Platform"/>
            <consortium name="The Broad Institute Genome Sequencing Center for Infectious Disease"/>
            <person name="Wu L."/>
            <person name="Ma J."/>
        </authorList>
    </citation>
    <scope>NUCLEOTIDE SEQUENCE [LARGE SCALE GENOMIC DNA]</scope>
    <source>
        <strain evidence="3">JCM 14309</strain>
    </source>
</reference>
<dbReference type="PROSITE" id="PS50995">
    <property type="entry name" value="HTH_MARR_2"/>
    <property type="match status" value="1"/>
</dbReference>
<dbReference type="PANTHER" id="PTHR33164:SF43">
    <property type="entry name" value="HTH-TYPE TRANSCRIPTIONAL REPRESSOR YETL"/>
    <property type="match status" value="1"/>
</dbReference>
<dbReference type="PANTHER" id="PTHR33164">
    <property type="entry name" value="TRANSCRIPTIONAL REGULATOR, MARR FAMILY"/>
    <property type="match status" value="1"/>
</dbReference>
<dbReference type="EMBL" id="BAAAVT010000029">
    <property type="protein sequence ID" value="GAA3076205.1"/>
    <property type="molecule type" value="Genomic_DNA"/>
</dbReference>
<dbReference type="RefSeq" id="WP_344684475.1">
    <property type="nucleotide sequence ID" value="NZ_BAAAVT010000029.1"/>
</dbReference>
<evidence type="ECO:0000259" key="1">
    <source>
        <dbReference type="PROSITE" id="PS50995"/>
    </source>
</evidence>
<dbReference type="InterPro" id="IPR000835">
    <property type="entry name" value="HTH_MarR-typ"/>
</dbReference>
<keyword evidence="3" id="KW-1185">Reference proteome</keyword>
<dbReference type="Pfam" id="PF12802">
    <property type="entry name" value="MarR_2"/>
    <property type="match status" value="1"/>
</dbReference>
<proteinExistence type="predicted"/>
<dbReference type="InterPro" id="IPR036388">
    <property type="entry name" value="WH-like_DNA-bd_sf"/>
</dbReference>
<protein>
    <recommendedName>
        <fullName evidence="1">HTH marR-type domain-containing protein</fullName>
    </recommendedName>
</protein>
<dbReference type="InterPro" id="IPR036390">
    <property type="entry name" value="WH_DNA-bd_sf"/>
</dbReference>
<gene>
    <name evidence="2" type="ORF">GCM10010529_29750</name>
</gene>
<organism evidence="2 3">
    <name type="scientific">Nesterenkonia aethiopica</name>
    <dbReference type="NCBI Taxonomy" id="269144"/>
    <lineage>
        <taxon>Bacteria</taxon>
        <taxon>Bacillati</taxon>
        <taxon>Actinomycetota</taxon>
        <taxon>Actinomycetes</taxon>
        <taxon>Micrococcales</taxon>
        <taxon>Micrococcaceae</taxon>
        <taxon>Nesterenkonia</taxon>
    </lineage>
</organism>
<dbReference type="InterPro" id="IPR039422">
    <property type="entry name" value="MarR/SlyA-like"/>
</dbReference>
<feature type="domain" description="HTH marR-type" evidence="1">
    <location>
        <begin position="13"/>
        <end position="146"/>
    </location>
</feature>
<evidence type="ECO:0000313" key="2">
    <source>
        <dbReference type="EMBL" id="GAA3076205.1"/>
    </source>
</evidence>
<sequence length="151" mass="16545">MVATAQTSRFPMAGDIGWLMNRLNQLRADRLRTLLEPLGLSARSAAMLTAVASLPQPVAQFEVCRALVLDQASVAIIADALQKEGFIERVRDARDRRRYAITLTGAGAELQRRCAEMSRIAEDELVAGLPDDQVDTLRGLLTDLASRRGII</sequence>
<dbReference type="Gene3D" id="1.10.10.10">
    <property type="entry name" value="Winged helix-like DNA-binding domain superfamily/Winged helix DNA-binding domain"/>
    <property type="match status" value="1"/>
</dbReference>
<comment type="caution">
    <text evidence="2">The sequence shown here is derived from an EMBL/GenBank/DDBJ whole genome shotgun (WGS) entry which is preliminary data.</text>
</comment>
<dbReference type="SMART" id="SM00347">
    <property type="entry name" value="HTH_MARR"/>
    <property type="match status" value="1"/>
</dbReference>
<dbReference type="SUPFAM" id="SSF46785">
    <property type="entry name" value="Winged helix' DNA-binding domain"/>
    <property type="match status" value="1"/>
</dbReference>
<dbReference type="PRINTS" id="PR00598">
    <property type="entry name" value="HTHMARR"/>
</dbReference>